<protein>
    <submittedName>
        <fullName evidence="8">ABC transporter ATP-binding protein</fullName>
    </submittedName>
</protein>
<dbReference type="SUPFAM" id="SSF50331">
    <property type="entry name" value="MOP-like"/>
    <property type="match status" value="1"/>
</dbReference>
<dbReference type="GO" id="GO:0005524">
    <property type="term" value="F:ATP binding"/>
    <property type="evidence" value="ECO:0007669"/>
    <property type="project" value="UniProtKB-KW"/>
</dbReference>
<dbReference type="eggNOG" id="COG3842">
    <property type="taxonomic scope" value="Bacteria"/>
</dbReference>
<dbReference type="PANTHER" id="PTHR43875:SF15">
    <property type="entry name" value="TREHALOSE IMPORT ATP-BINDING PROTEIN SUGC"/>
    <property type="match status" value="1"/>
</dbReference>
<dbReference type="SUPFAM" id="SSF52540">
    <property type="entry name" value="P-loop containing nucleoside triphosphate hydrolases"/>
    <property type="match status" value="1"/>
</dbReference>
<dbReference type="PROSITE" id="PS00211">
    <property type="entry name" value="ABC_TRANSPORTER_1"/>
    <property type="match status" value="1"/>
</dbReference>
<dbReference type="InterPro" id="IPR027417">
    <property type="entry name" value="P-loop_NTPase"/>
</dbReference>
<evidence type="ECO:0000256" key="6">
    <source>
        <dbReference type="ARBA" id="ARBA00023136"/>
    </source>
</evidence>
<sequence length="358" mass="40179">MAQIVLQNVTKTFKDEEVVKNLNVTIKDGSFTVLVGPSGCGKSTTLRMIAGLETQTSGDIWIGEKCVNDVPPGKRNIAMVFQNYALYPTMTVQENIEFGLINKKVPKEERKKLISEISEIVGLTPYLNKKPQYLSGGQRQRVALARAMVKKPQVFILDEPLSNLDAKLRNQMRTELIQLHKRLGTTFVYVTHDQVEAMSMGDEIIILNKGVVKQVDSPMDIYHDPNNTFTAEFIGTPAMNIFKYEDVRGLLPNVGDQASFIGFRPEHTSIQSNALTHDDCLVIPGEIVTRETLGAEVIYRIKSKVGDCQVKTFLSTVERDSNVFISIPYDDLYFFDRNGERLRDVAVGRKTPFVLEGV</sequence>
<feature type="domain" description="ABC transporter" evidence="7">
    <location>
        <begin position="4"/>
        <end position="234"/>
    </location>
</feature>
<evidence type="ECO:0000313" key="8">
    <source>
        <dbReference type="EMBL" id="KHF38588.1"/>
    </source>
</evidence>
<dbReference type="PANTHER" id="PTHR43875">
    <property type="entry name" value="MALTODEXTRIN IMPORT ATP-BINDING PROTEIN MSMX"/>
    <property type="match status" value="1"/>
</dbReference>
<accession>A0A0B0I7X0</accession>
<evidence type="ECO:0000259" key="7">
    <source>
        <dbReference type="PROSITE" id="PS50893"/>
    </source>
</evidence>
<dbReference type="InterPro" id="IPR003439">
    <property type="entry name" value="ABC_transporter-like_ATP-bd"/>
</dbReference>
<dbReference type="InterPro" id="IPR015855">
    <property type="entry name" value="ABC_transpr_MalK-like"/>
</dbReference>
<evidence type="ECO:0000313" key="9">
    <source>
        <dbReference type="Proteomes" id="UP000030832"/>
    </source>
</evidence>
<dbReference type="OrthoDB" id="9802264at2"/>
<dbReference type="InterPro" id="IPR008995">
    <property type="entry name" value="Mo/tungstate-bd_C_term_dom"/>
</dbReference>
<dbReference type="STRING" id="333138.LQ50_20340"/>
<proteinExistence type="predicted"/>
<keyword evidence="3" id="KW-0547">Nucleotide-binding</keyword>
<name>A0A0B0I7X0_9BACI</name>
<keyword evidence="6" id="KW-0472">Membrane</keyword>
<dbReference type="EMBL" id="JRJU01000035">
    <property type="protein sequence ID" value="KHF38588.1"/>
    <property type="molecule type" value="Genomic_DNA"/>
</dbReference>
<dbReference type="SMART" id="SM00382">
    <property type="entry name" value="AAA"/>
    <property type="match status" value="1"/>
</dbReference>
<dbReference type="RefSeq" id="WP_034632332.1">
    <property type="nucleotide sequence ID" value="NZ_JRJU01000035.1"/>
</dbReference>
<comment type="caution">
    <text evidence="8">The sequence shown here is derived from an EMBL/GenBank/DDBJ whole genome shotgun (WGS) entry which is preliminary data.</text>
</comment>
<dbReference type="Proteomes" id="UP000030832">
    <property type="component" value="Unassembled WGS sequence"/>
</dbReference>
<dbReference type="InterPro" id="IPR003593">
    <property type="entry name" value="AAA+_ATPase"/>
</dbReference>
<organism evidence="8 9">
    <name type="scientific">Halalkalibacter okhensis</name>
    <dbReference type="NCBI Taxonomy" id="333138"/>
    <lineage>
        <taxon>Bacteria</taxon>
        <taxon>Bacillati</taxon>
        <taxon>Bacillota</taxon>
        <taxon>Bacilli</taxon>
        <taxon>Bacillales</taxon>
        <taxon>Bacillaceae</taxon>
        <taxon>Halalkalibacter</taxon>
    </lineage>
</organism>
<evidence type="ECO:0000256" key="4">
    <source>
        <dbReference type="ARBA" id="ARBA00022840"/>
    </source>
</evidence>
<keyword evidence="5" id="KW-1278">Translocase</keyword>
<evidence type="ECO:0000256" key="3">
    <source>
        <dbReference type="ARBA" id="ARBA00022741"/>
    </source>
</evidence>
<keyword evidence="4 8" id="KW-0067">ATP-binding</keyword>
<keyword evidence="1" id="KW-0813">Transport</keyword>
<dbReference type="GO" id="GO:0008643">
    <property type="term" value="P:carbohydrate transport"/>
    <property type="evidence" value="ECO:0007669"/>
    <property type="project" value="InterPro"/>
</dbReference>
<keyword evidence="9" id="KW-1185">Reference proteome</keyword>
<dbReference type="GO" id="GO:0055052">
    <property type="term" value="C:ATP-binding cassette (ABC) transporter complex, substrate-binding subunit-containing"/>
    <property type="evidence" value="ECO:0007669"/>
    <property type="project" value="TreeGrafter"/>
</dbReference>
<dbReference type="PROSITE" id="PS50893">
    <property type="entry name" value="ABC_TRANSPORTER_2"/>
    <property type="match status" value="1"/>
</dbReference>
<reference evidence="8 9" key="1">
    <citation type="submission" date="2014-09" db="EMBL/GenBank/DDBJ databases">
        <title>Genome sequencing and annotation of Bacillus Okhensis strain Kh10-101T.</title>
        <authorList>
            <person name="Prakash J.S."/>
        </authorList>
    </citation>
    <scope>NUCLEOTIDE SEQUENCE [LARGE SCALE GENOMIC DNA]</scope>
    <source>
        <strain evidence="9">Kh10-101T</strain>
    </source>
</reference>
<dbReference type="InterPro" id="IPR047641">
    <property type="entry name" value="ABC_transpr_MalK/UgpC-like"/>
</dbReference>
<dbReference type="Pfam" id="PF00005">
    <property type="entry name" value="ABC_tran"/>
    <property type="match status" value="1"/>
</dbReference>
<dbReference type="FunFam" id="3.40.50.300:FF:000042">
    <property type="entry name" value="Maltose/maltodextrin ABC transporter, ATP-binding protein"/>
    <property type="match status" value="1"/>
</dbReference>
<dbReference type="AlphaFoldDB" id="A0A0B0I7X0"/>
<evidence type="ECO:0000256" key="5">
    <source>
        <dbReference type="ARBA" id="ARBA00022967"/>
    </source>
</evidence>
<evidence type="ECO:0000256" key="2">
    <source>
        <dbReference type="ARBA" id="ARBA00022475"/>
    </source>
</evidence>
<dbReference type="InterPro" id="IPR017871">
    <property type="entry name" value="ABC_transporter-like_CS"/>
</dbReference>
<evidence type="ECO:0000256" key="1">
    <source>
        <dbReference type="ARBA" id="ARBA00022448"/>
    </source>
</evidence>
<dbReference type="GO" id="GO:0140359">
    <property type="term" value="F:ABC-type transporter activity"/>
    <property type="evidence" value="ECO:0007669"/>
    <property type="project" value="InterPro"/>
</dbReference>
<dbReference type="Gene3D" id="2.40.50.100">
    <property type="match status" value="1"/>
</dbReference>
<dbReference type="GO" id="GO:0016887">
    <property type="term" value="F:ATP hydrolysis activity"/>
    <property type="evidence" value="ECO:0007669"/>
    <property type="project" value="InterPro"/>
</dbReference>
<dbReference type="CDD" id="cd03301">
    <property type="entry name" value="ABC_MalK_N"/>
    <property type="match status" value="1"/>
</dbReference>
<keyword evidence="2" id="KW-1003">Cell membrane</keyword>
<gene>
    <name evidence="8" type="ORF">LQ50_20340</name>
</gene>
<dbReference type="Gene3D" id="3.40.50.300">
    <property type="entry name" value="P-loop containing nucleotide triphosphate hydrolases"/>
    <property type="match status" value="1"/>
</dbReference>